<sequence>MSDIQVISPALCMHKIYMEETYKASAQQQRRLNSLMKDVVGKKVIKWLDAGIVYPISDNKWIGSYFSEMHNGNISRYGGDFVEVFMDDFSVFSEAYELCLLNLDRVLTRCQETNLVLNWEKCHFLVREGIVLGHKVSKNGLEVYKAKIEVIEKLPLPVSVKGVRSFLVYAGFYRRFIKDFSKTAKPMCGLLEKEVKFKFDKNYLEVLKVLKQKLIEAHILVALDWEFPFELMCDASDISVRSMLGQKRNQVFHSIYYTSKTLDAAQANYTITEKEMLALVFAYDKFWSYVVGTKVIVYTDHAAIKYLFNKKDSKPRLIRWVLLLQDFDLEIKYRKDSENQIANHLSRLEDSSHVSEKRKIREEFPDEQLLAMDITQAPWYANIVNYLGLDQMLRRFIGEEEAPKVLESCHSSPYGGHHGGERTAHKVLQSGFFWPTLFKDAVLFVKRCDQCQQMGTISRRHETPLRNILEILQKTINAQRKDWSDKLDDALWAYRTAYKTPVGTSPYQMVFGKACHLPAELEHRAYWAIKKLSLDAKLVGQNRVTLLNELEEFRLHAYENAKFYKEKTKKWHDKHIVSHTFEPGQLVLLFNSRLKLFQRKIRSKWSGPFEVVQMN</sequence>
<dbReference type="GeneID" id="107001103"/>
<dbReference type="CDD" id="cd09274">
    <property type="entry name" value="RNase_HI_RT_Ty3"/>
    <property type="match status" value="1"/>
</dbReference>
<accession>A0ABM1FC87</accession>
<organism evidence="9 10">
    <name type="scientific">Solanum pennellii</name>
    <name type="common">Tomato</name>
    <name type="synonym">Lycopersicon pennellii</name>
    <dbReference type="NCBI Taxonomy" id="28526"/>
    <lineage>
        <taxon>Eukaryota</taxon>
        <taxon>Viridiplantae</taxon>
        <taxon>Streptophyta</taxon>
        <taxon>Embryophyta</taxon>
        <taxon>Tracheophyta</taxon>
        <taxon>Spermatophyta</taxon>
        <taxon>Magnoliopsida</taxon>
        <taxon>eudicotyledons</taxon>
        <taxon>Gunneridae</taxon>
        <taxon>Pentapetalae</taxon>
        <taxon>asterids</taxon>
        <taxon>lamiids</taxon>
        <taxon>Solanales</taxon>
        <taxon>Solanaceae</taxon>
        <taxon>Solanoideae</taxon>
        <taxon>Solaneae</taxon>
        <taxon>Solanum</taxon>
        <taxon>Solanum subgen. Lycopersicon</taxon>
    </lineage>
</organism>
<proteinExistence type="predicted"/>
<feature type="domain" description="Reverse transcriptase RNase H-like" evidence="7">
    <location>
        <begin position="225"/>
        <end position="327"/>
    </location>
</feature>
<evidence type="ECO:0000256" key="4">
    <source>
        <dbReference type="ARBA" id="ARBA00022759"/>
    </source>
</evidence>
<dbReference type="Gene3D" id="1.10.340.70">
    <property type="match status" value="1"/>
</dbReference>
<keyword evidence="3" id="KW-0540">Nuclease</keyword>
<evidence type="ECO:0000256" key="6">
    <source>
        <dbReference type="ARBA" id="ARBA00022918"/>
    </source>
</evidence>
<dbReference type="InterPro" id="IPR043502">
    <property type="entry name" value="DNA/RNA_pol_sf"/>
</dbReference>
<dbReference type="InterPro" id="IPR036397">
    <property type="entry name" value="RNaseH_sf"/>
</dbReference>
<keyword evidence="2" id="KW-0548">Nucleotidyltransferase</keyword>
<evidence type="ECO:0000259" key="7">
    <source>
        <dbReference type="Pfam" id="PF17917"/>
    </source>
</evidence>
<reference evidence="9" key="1">
    <citation type="journal article" date="2014" name="Nat. Genet.">
        <title>The genome of the stress-tolerant wild tomato species Solanum pennellii.</title>
        <authorList>
            <person name="Bolger A."/>
            <person name="Scossa F."/>
            <person name="Bolger M.E."/>
            <person name="Lanz C."/>
            <person name="Maumus F."/>
            <person name="Tohge T."/>
            <person name="Quesneville H."/>
            <person name="Alseekh S."/>
            <person name="Sorensen I."/>
            <person name="Lichtenstein G."/>
            <person name="Fich E.A."/>
            <person name="Conte M."/>
            <person name="Keller H."/>
            <person name="Schneeberger K."/>
            <person name="Schwacke R."/>
            <person name="Ofner I."/>
            <person name="Vrebalov J."/>
            <person name="Xu Y."/>
            <person name="Osorio S."/>
            <person name="Aflitos S.A."/>
            <person name="Schijlen E."/>
            <person name="Jimenez-Gomez J.M."/>
            <person name="Ryngajllo M."/>
            <person name="Kimura S."/>
            <person name="Kumar R."/>
            <person name="Koenig D."/>
            <person name="Headland L.R."/>
            <person name="Maloof J.N."/>
            <person name="Sinha N."/>
            <person name="van Ham R.C."/>
            <person name="Lankhorst R.K."/>
            <person name="Mao L."/>
            <person name="Vogel A."/>
            <person name="Arsova B."/>
            <person name="Panstruga R."/>
            <person name="Fei Z."/>
            <person name="Rose J.K."/>
            <person name="Zamir D."/>
            <person name="Carrari F."/>
            <person name="Giovannoni J.J."/>
            <person name="Weigel D."/>
            <person name="Usadel B."/>
            <person name="Fernie A.R."/>
        </authorList>
    </citation>
    <scope>NUCLEOTIDE SEQUENCE [LARGE SCALE GENOMIC DNA]</scope>
    <source>
        <strain evidence="9">cv. LA0716</strain>
    </source>
</reference>
<dbReference type="Gene3D" id="3.30.420.10">
    <property type="entry name" value="Ribonuclease H-like superfamily/Ribonuclease H"/>
    <property type="match status" value="1"/>
</dbReference>
<dbReference type="InterPro" id="IPR041588">
    <property type="entry name" value="Integrase_H2C2"/>
</dbReference>
<keyword evidence="1" id="KW-0808">Transferase</keyword>
<evidence type="ECO:0000313" key="9">
    <source>
        <dbReference type="Proteomes" id="UP000694930"/>
    </source>
</evidence>
<dbReference type="Gene3D" id="3.10.10.10">
    <property type="entry name" value="HIV Type 1 Reverse Transcriptase, subunit A, domain 1"/>
    <property type="match status" value="1"/>
</dbReference>
<evidence type="ECO:0000256" key="5">
    <source>
        <dbReference type="ARBA" id="ARBA00022801"/>
    </source>
</evidence>
<dbReference type="SUPFAM" id="SSF56672">
    <property type="entry name" value="DNA/RNA polymerases"/>
    <property type="match status" value="1"/>
</dbReference>
<dbReference type="PANTHER" id="PTHR37984">
    <property type="entry name" value="PROTEIN CBG26694"/>
    <property type="match status" value="1"/>
</dbReference>
<name>A0ABM1FC87_SOLPN</name>
<evidence type="ECO:0000313" key="10">
    <source>
        <dbReference type="RefSeq" id="XP_015054760.1"/>
    </source>
</evidence>
<dbReference type="PANTHER" id="PTHR37984:SF5">
    <property type="entry name" value="PROTEIN NYNRIN-LIKE"/>
    <property type="match status" value="1"/>
</dbReference>
<keyword evidence="9" id="KW-1185">Reference proteome</keyword>
<evidence type="ECO:0000256" key="2">
    <source>
        <dbReference type="ARBA" id="ARBA00022695"/>
    </source>
</evidence>
<gene>
    <name evidence="10" type="primary">LOC107001103</name>
</gene>
<evidence type="ECO:0000256" key="1">
    <source>
        <dbReference type="ARBA" id="ARBA00022679"/>
    </source>
</evidence>
<feature type="domain" description="Integrase zinc-binding" evidence="8">
    <location>
        <begin position="399"/>
        <end position="454"/>
    </location>
</feature>
<dbReference type="RefSeq" id="XP_015054760.1">
    <property type="nucleotide sequence ID" value="XM_015199274.1"/>
</dbReference>
<dbReference type="InterPro" id="IPR041373">
    <property type="entry name" value="RT_RNaseH"/>
</dbReference>
<dbReference type="InterPro" id="IPR050951">
    <property type="entry name" value="Retrovirus_Pol_polyprotein"/>
</dbReference>
<keyword evidence="5" id="KW-0378">Hydrolase</keyword>
<dbReference type="Gene3D" id="3.30.70.270">
    <property type="match status" value="2"/>
</dbReference>
<dbReference type="Pfam" id="PF17917">
    <property type="entry name" value="RT_RNaseH"/>
    <property type="match status" value="1"/>
</dbReference>
<dbReference type="Proteomes" id="UP000694930">
    <property type="component" value="Chromosome 10"/>
</dbReference>
<evidence type="ECO:0000259" key="8">
    <source>
        <dbReference type="Pfam" id="PF17921"/>
    </source>
</evidence>
<reference evidence="10" key="2">
    <citation type="submission" date="2025-08" db="UniProtKB">
        <authorList>
            <consortium name="RefSeq"/>
        </authorList>
    </citation>
    <scope>IDENTIFICATION</scope>
</reference>
<keyword evidence="6" id="KW-0695">RNA-directed DNA polymerase</keyword>
<evidence type="ECO:0000256" key="3">
    <source>
        <dbReference type="ARBA" id="ARBA00022722"/>
    </source>
</evidence>
<protein>
    <submittedName>
        <fullName evidence="10">Uncharacterized protein LOC107001103</fullName>
    </submittedName>
</protein>
<dbReference type="Pfam" id="PF17921">
    <property type="entry name" value="Integrase_H2C2"/>
    <property type="match status" value="1"/>
</dbReference>
<dbReference type="InterPro" id="IPR043128">
    <property type="entry name" value="Rev_trsase/Diguanyl_cyclase"/>
</dbReference>
<keyword evidence="4" id="KW-0255">Endonuclease</keyword>